<evidence type="ECO:0000313" key="3">
    <source>
        <dbReference type="Proteomes" id="UP000077202"/>
    </source>
</evidence>
<evidence type="ECO:0000256" key="1">
    <source>
        <dbReference type="SAM" id="MobiDB-lite"/>
    </source>
</evidence>
<gene>
    <name evidence="2" type="ORF">AXG93_3267s1090</name>
</gene>
<feature type="region of interest" description="Disordered" evidence="1">
    <location>
        <begin position="162"/>
        <end position="215"/>
    </location>
</feature>
<reference evidence="2" key="1">
    <citation type="submission" date="2016-03" db="EMBL/GenBank/DDBJ databases">
        <title>Mechanisms controlling the formation of the plant cell surface in tip-growing cells are functionally conserved among land plants.</title>
        <authorList>
            <person name="Honkanen S."/>
            <person name="Jones V.A."/>
            <person name="Morieri G."/>
            <person name="Champion C."/>
            <person name="Hetherington A.J."/>
            <person name="Kelly S."/>
            <person name="Saint-Marcoux D."/>
            <person name="Proust H."/>
            <person name="Prescott H."/>
            <person name="Dolan L."/>
        </authorList>
    </citation>
    <scope>NUCLEOTIDE SEQUENCE [LARGE SCALE GENOMIC DNA]</scope>
    <source>
        <tissue evidence="2">Whole gametophyte</tissue>
    </source>
</reference>
<evidence type="ECO:0000313" key="2">
    <source>
        <dbReference type="EMBL" id="OAE34641.1"/>
    </source>
</evidence>
<dbReference type="Proteomes" id="UP000077202">
    <property type="component" value="Unassembled WGS sequence"/>
</dbReference>
<organism evidence="2 3">
    <name type="scientific">Marchantia polymorpha subsp. ruderalis</name>
    <dbReference type="NCBI Taxonomy" id="1480154"/>
    <lineage>
        <taxon>Eukaryota</taxon>
        <taxon>Viridiplantae</taxon>
        <taxon>Streptophyta</taxon>
        <taxon>Embryophyta</taxon>
        <taxon>Marchantiophyta</taxon>
        <taxon>Marchantiopsida</taxon>
        <taxon>Marchantiidae</taxon>
        <taxon>Marchantiales</taxon>
        <taxon>Marchantiaceae</taxon>
        <taxon>Marchantia</taxon>
    </lineage>
</organism>
<name>A0A176WPU1_MARPO</name>
<accession>A0A176WPU1</accession>
<sequence>MSAFDGRRLWRYASGEQLRQKTVKSRSNVHALDSRIPCTERLRECARSVGSHTANSLELLTRREKQEVLEGREKKCAGTCKKFDGQVHPAADGSAESAADRSARIPARANCGEARFPPMGMELGMSGDGTRVAAGEESTSARIPIAFGEMAATERVQFPLLSRSNPSRYLKDVEVDTDEDETPACTPPAQPRAEEEPRAARVPRKRKWDGEAEQS</sequence>
<proteinExistence type="predicted"/>
<dbReference type="AlphaFoldDB" id="A0A176WPU1"/>
<dbReference type="EMBL" id="LVLJ01000374">
    <property type="protein sequence ID" value="OAE34641.1"/>
    <property type="molecule type" value="Genomic_DNA"/>
</dbReference>
<keyword evidence="3" id="KW-1185">Reference proteome</keyword>
<protein>
    <submittedName>
        <fullName evidence="2">Uncharacterized protein</fullName>
    </submittedName>
</protein>
<comment type="caution">
    <text evidence="2">The sequence shown here is derived from an EMBL/GenBank/DDBJ whole genome shotgun (WGS) entry which is preliminary data.</text>
</comment>